<dbReference type="SUPFAM" id="SSF54686">
    <property type="entry name" value="Ribosomal protein L16p/L10e"/>
    <property type="match status" value="1"/>
</dbReference>
<dbReference type="InterPro" id="IPR001197">
    <property type="entry name" value="Ribosomal_uL16_euk_arch"/>
</dbReference>
<dbReference type="GO" id="GO:0005840">
    <property type="term" value="C:ribosome"/>
    <property type="evidence" value="ECO:0007669"/>
    <property type="project" value="UniProtKB-KW"/>
</dbReference>
<accession>A0A7J7XRL0</accession>
<comment type="caution">
    <text evidence="1">The sequence shown here is derived from an EMBL/GenBank/DDBJ whole genome shotgun (WGS) entry which is preliminary data.</text>
</comment>
<dbReference type="EMBL" id="JACAGC010000008">
    <property type="protein sequence ID" value="KAF6352299.1"/>
    <property type="molecule type" value="Genomic_DNA"/>
</dbReference>
<dbReference type="Proteomes" id="UP000585614">
    <property type="component" value="Unassembled WGS sequence"/>
</dbReference>
<organism evidence="1 2">
    <name type="scientific">Rhinolophus ferrumequinum</name>
    <name type="common">Greater horseshoe bat</name>
    <dbReference type="NCBI Taxonomy" id="59479"/>
    <lineage>
        <taxon>Eukaryota</taxon>
        <taxon>Metazoa</taxon>
        <taxon>Chordata</taxon>
        <taxon>Craniata</taxon>
        <taxon>Vertebrata</taxon>
        <taxon>Euteleostomi</taxon>
        <taxon>Mammalia</taxon>
        <taxon>Eutheria</taxon>
        <taxon>Laurasiatheria</taxon>
        <taxon>Chiroptera</taxon>
        <taxon>Yinpterochiroptera</taxon>
        <taxon>Rhinolophoidea</taxon>
        <taxon>Rhinolophidae</taxon>
        <taxon>Rhinolophinae</taxon>
        <taxon>Rhinolophus</taxon>
    </lineage>
</organism>
<reference evidence="1 2" key="1">
    <citation type="journal article" date="2020" name="Nature">
        <title>Six reference-quality genomes reveal evolution of bat adaptations.</title>
        <authorList>
            <person name="Jebb D."/>
            <person name="Huang Z."/>
            <person name="Pippel M."/>
            <person name="Hughes G.M."/>
            <person name="Lavrichenko K."/>
            <person name="Devanna P."/>
            <person name="Winkler S."/>
            <person name="Jermiin L.S."/>
            <person name="Skirmuntt E.C."/>
            <person name="Katzourakis A."/>
            <person name="Burkitt-Gray L."/>
            <person name="Ray D.A."/>
            <person name="Sullivan K.A.M."/>
            <person name="Roscito J.G."/>
            <person name="Kirilenko B.M."/>
            <person name="Davalos L.M."/>
            <person name="Corthals A.P."/>
            <person name="Power M.L."/>
            <person name="Jones G."/>
            <person name="Ransome R.D."/>
            <person name="Dechmann D.K.N."/>
            <person name="Locatelli A.G."/>
            <person name="Puechmaille S.J."/>
            <person name="Fedrigo O."/>
            <person name="Jarvis E.D."/>
            <person name="Hiller M."/>
            <person name="Vernes S.C."/>
            <person name="Myers E.W."/>
            <person name="Teeling E.C."/>
        </authorList>
    </citation>
    <scope>NUCLEOTIDE SEQUENCE [LARGE SCALE GENOMIC DNA]</scope>
    <source>
        <strain evidence="1">MRhiFer1</strain>
        <tissue evidence="1">Lung</tissue>
    </source>
</reference>
<evidence type="ECO:0000313" key="1">
    <source>
        <dbReference type="EMBL" id="KAF6352299.1"/>
    </source>
</evidence>
<dbReference type="Gene3D" id="3.90.1170.10">
    <property type="entry name" value="Ribosomal protein L10e/L16"/>
    <property type="match status" value="1"/>
</dbReference>
<dbReference type="AlphaFoldDB" id="A0A7J7XRL0"/>
<sequence>MCTKLHNKEHVIEALHRAKFTFPGRQKKHISENWGFTEFNADEFENKMAKKSLIPDSCGIKYVPNRGPLDNWRVLLSLDL</sequence>
<dbReference type="GO" id="GO:0003735">
    <property type="term" value="F:structural constituent of ribosome"/>
    <property type="evidence" value="ECO:0007669"/>
    <property type="project" value="InterPro"/>
</dbReference>
<dbReference type="Gene3D" id="3.30.60.300">
    <property type="match status" value="1"/>
</dbReference>
<dbReference type="InterPro" id="IPR036920">
    <property type="entry name" value="Ribosomal_uL16_sf"/>
</dbReference>
<proteinExistence type="predicted"/>
<dbReference type="PANTHER" id="PTHR11726">
    <property type="entry name" value="60S RIBOSOMAL PROTEIN L10"/>
    <property type="match status" value="1"/>
</dbReference>
<keyword evidence="1" id="KW-0689">Ribosomal protein</keyword>
<name>A0A7J7XRL0_RHIFE</name>
<dbReference type="GO" id="GO:0006412">
    <property type="term" value="P:translation"/>
    <property type="evidence" value="ECO:0007669"/>
    <property type="project" value="InterPro"/>
</dbReference>
<gene>
    <name evidence="1" type="ORF">mRhiFer1_014567</name>
</gene>
<dbReference type="FunFam" id="3.30.60.300:FF:000001">
    <property type="entry name" value="60S ribosomal protein L10"/>
    <property type="match status" value="1"/>
</dbReference>
<evidence type="ECO:0000313" key="2">
    <source>
        <dbReference type="Proteomes" id="UP000585614"/>
    </source>
</evidence>
<keyword evidence="1" id="KW-0687">Ribonucleoprotein</keyword>
<protein>
    <submittedName>
        <fullName evidence="1">Ribosomal protein L10 like</fullName>
    </submittedName>
</protein>